<reference evidence="3" key="1">
    <citation type="journal article" date="2014" name="PLoS ONE">
        <title>Plasmidome interchange between Clostridium botulinum, Clostridium novyi and Clostridium haemolyticum converts strains of independent lineages into distinctly different pathogens.</title>
        <authorList>
            <person name="Skarin H."/>
            <person name="Segerman B."/>
        </authorList>
    </citation>
    <scope>NUCLEOTIDE SEQUENCE [LARGE SCALE GENOMIC DNA]</scope>
    <source>
        <strain evidence="3">ATCC 27606</strain>
    </source>
</reference>
<dbReference type="AlphaFoldDB" id="A0AA40IRT9"/>
<sequence length="186" mass="21638">MGVNRALNSYHNSIYEQKSYQHKPCIFLSHKSEDKDKVEKIANYIMKKGVDVYFDKYDNALQEADRNNDDIGVTRCIQKGISSCTHMMCILSWATQDSWWVPYELGFGEKSGKDICSLKLKEIPSSKIPSYIRIKEFLKNKNDFERYINSLTRQWGINNTNTILEQKSSIYASYNSIDLSDVLETY</sequence>
<dbReference type="Proteomes" id="UP000027770">
    <property type="component" value="Plasmid p2Cn27606"/>
</dbReference>
<proteinExistence type="predicted"/>
<dbReference type="SUPFAM" id="SSF52200">
    <property type="entry name" value="Toll/Interleukin receptor TIR domain"/>
    <property type="match status" value="1"/>
</dbReference>
<keyword evidence="2" id="KW-0614">Plasmid</keyword>
<gene>
    <name evidence="2" type="ORF">Z959_p0051</name>
</gene>
<evidence type="ECO:0000313" key="2">
    <source>
        <dbReference type="EMBL" id="KEI11485.1"/>
    </source>
</evidence>
<feature type="domain" description="TIR" evidence="1">
    <location>
        <begin position="26"/>
        <end position="121"/>
    </location>
</feature>
<dbReference type="Pfam" id="PF13676">
    <property type="entry name" value="TIR_2"/>
    <property type="match status" value="1"/>
</dbReference>
<dbReference type="Gene3D" id="3.40.50.10140">
    <property type="entry name" value="Toll/interleukin-1 receptor homology (TIR) domain"/>
    <property type="match status" value="1"/>
</dbReference>
<dbReference type="GO" id="GO:0007165">
    <property type="term" value="P:signal transduction"/>
    <property type="evidence" value="ECO:0007669"/>
    <property type="project" value="InterPro"/>
</dbReference>
<dbReference type="InterPro" id="IPR000157">
    <property type="entry name" value="TIR_dom"/>
</dbReference>
<evidence type="ECO:0000313" key="3">
    <source>
        <dbReference type="Proteomes" id="UP000027770"/>
    </source>
</evidence>
<dbReference type="InterPro" id="IPR035897">
    <property type="entry name" value="Toll_tir_struct_dom_sf"/>
</dbReference>
<accession>A0AA40IRT9</accession>
<name>A0AA40IRT9_CLONO</name>
<dbReference type="EMBL" id="JENW01000167">
    <property type="protein sequence ID" value="KEI11485.1"/>
    <property type="molecule type" value="Genomic_DNA"/>
</dbReference>
<organism evidence="2 3">
    <name type="scientific">Clostridium novyi B str. ATCC 27606</name>
    <dbReference type="NCBI Taxonomy" id="1443123"/>
    <lineage>
        <taxon>Bacteria</taxon>
        <taxon>Bacillati</taxon>
        <taxon>Bacillota</taxon>
        <taxon>Clostridia</taxon>
        <taxon>Eubacteriales</taxon>
        <taxon>Clostridiaceae</taxon>
        <taxon>Clostridium</taxon>
    </lineage>
</organism>
<keyword evidence="3" id="KW-1185">Reference proteome</keyword>
<geneLocation type="plasmid" evidence="2 3">
    <name>p2Cn27606</name>
</geneLocation>
<protein>
    <recommendedName>
        <fullName evidence="1">TIR domain-containing protein</fullName>
    </recommendedName>
</protein>
<comment type="caution">
    <text evidence="2">The sequence shown here is derived from an EMBL/GenBank/DDBJ whole genome shotgun (WGS) entry which is preliminary data.</text>
</comment>
<evidence type="ECO:0000259" key="1">
    <source>
        <dbReference type="Pfam" id="PF13676"/>
    </source>
</evidence>